<dbReference type="EMBL" id="JAPEUX010000003">
    <property type="protein sequence ID" value="KAJ4356724.1"/>
    <property type="molecule type" value="Genomic_DNA"/>
</dbReference>
<dbReference type="PANTHER" id="PTHR43695">
    <property type="entry name" value="PUTATIVE (AFU_ORTHOLOGUE AFUA_2G17250)-RELATED"/>
    <property type="match status" value="1"/>
</dbReference>
<dbReference type="OrthoDB" id="5041285at2759"/>
<evidence type="ECO:0000256" key="1">
    <source>
        <dbReference type="SAM" id="MobiDB-lite"/>
    </source>
</evidence>
<organism evidence="4 5">
    <name type="scientific">Didymosphaeria variabile</name>
    <dbReference type="NCBI Taxonomy" id="1932322"/>
    <lineage>
        <taxon>Eukaryota</taxon>
        <taxon>Fungi</taxon>
        <taxon>Dikarya</taxon>
        <taxon>Ascomycota</taxon>
        <taxon>Pezizomycotina</taxon>
        <taxon>Dothideomycetes</taxon>
        <taxon>Pleosporomycetidae</taxon>
        <taxon>Pleosporales</taxon>
        <taxon>Massarineae</taxon>
        <taxon>Didymosphaeriaceae</taxon>
        <taxon>Didymosphaeria</taxon>
    </lineage>
</organism>
<dbReference type="InterPro" id="IPR036514">
    <property type="entry name" value="SGNH_hydro_sf"/>
</dbReference>
<name>A0A9W9CCP6_9PLEO</name>
<feature type="compositionally biased region" description="Polar residues" evidence="1">
    <location>
        <begin position="473"/>
        <end position="488"/>
    </location>
</feature>
<feature type="chain" id="PRO_5040835789" description="SGNH hydrolase-type esterase domain-containing protein" evidence="2">
    <location>
        <begin position="16"/>
        <end position="552"/>
    </location>
</feature>
<dbReference type="Pfam" id="PF13472">
    <property type="entry name" value="Lipase_GDSL_2"/>
    <property type="match status" value="1"/>
</dbReference>
<accession>A0A9W9CCP6</accession>
<protein>
    <recommendedName>
        <fullName evidence="3">SGNH hydrolase-type esterase domain-containing protein</fullName>
    </recommendedName>
</protein>
<dbReference type="PANTHER" id="PTHR43695:SF2">
    <property type="entry name" value="PUTATIVE (AFU_ORTHOLOGUE AFUA_2G17250)-RELATED"/>
    <property type="match status" value="1"/>
</dbReference>
<dbReference type="InterPro" id="IPR037459">
    <property type="entry name" value="RhgT-like"/>
</dbReference>
<comment type="caution">
    <text evidence="4">The sequence shown here is derived from an EMBL/GenBank/DDBJ whole genome shotgun (WGS) entry which is preliminary data.</text>
</comment>
<reference evidence="4" key="1">
    <citation type="submission" date="2022-10" db="EMBL/GenBank/DDBJ databases">
        <title>Tapping the CABI collections for fungal endophytes: first genome assemblies for Collariella, Neodidymelliopsis, Ascochyta clinopodiicola, Didymella pomorum, Didymosphaeria variabile, Neocosmospora piperis and Neocucurbitaria cava.</title>
        <authorList>
            <person name="Hill R."/>
        </authorList>
    </citation>
    <scope>NUCLEOTIDE SEQUENCE</scope>
    <source>
        <strain evidence="4">IMI 356815</strain>
    </source>
</reference>
<feature type="region of interest" description="Disordered" evidence="1">
    <location>
        <begin position="472"/>
        <end position="516"/>
    </location>
</feature>
<feature type="domain" description="SGNH hydrolase-type esterase" evidence="3">
    <location>
        <begin position="32"/>
        <end position="206"/>
    </location>
</feature>
<dbReference type="InterPro" id="IPR013830">
    <property type="entry name" value="SGNH_hydro"/>
</dbReference>
<dbReference type="GeneID" id="80908290"/>
<evidence type="ECO:0000313" key="5">
    <source>
        <dbReference type="Proteomes" id="UP001140513"/>
    </source>
</evidence>
<evidence type="ECO:0000259" key="3">
    <source>
        <dbReference type="Pfam" id="PF13472"/>
    </source>
</evidence>
<dbReference type="GO" id="GO:0016787">
    <property type="term" value="F:hydrolase activity"/>
    <property type="evidence" value="ECO:0007669"/>
    <property type="project" value="InterPro"/>
</dbReference>
<feature type="signal peptide" evidence="2">
    <location>
        <begin position="1"/>
        <end position="15"/>
    </location>
</feature>
<feature type="compositionally biased region" description="Polar residues" evidence="1">
    <location>
        <begin position="426"/>
        <end position="449"/>
    </location>
</feature>
<keyword evidence="2" id="KW-0732">Signal</keyword>
<dbReference type="Gene3D" id="3.40.50.1110">
    <property type="entry name" value="SGNH hydrolase"/>
    <property type="match status" value="1"/>
</dbReference>
<sequence>MRVLASSLLLSTALASPLFERAAKPIYWLLAGDSTTAPDGGWGDGFLSTTVASGSSGHNYGQSGATTASFRVGGNWANIIKDIGMYKSSSDVYTTIQFGHNDQKETSGVTLDQYKANLLKFAQEVTSAGGQPILVTPLTRRNFQSDGKVAENLATQRNITIQVATSNNIKYIDLNIASENYVNAIGKTAASKYNLASDDWTHLNTFGGVVFARIVSDLLVDKYRSNFQAYTKANATLSALIKAGQPAAILPPIPVAAATPTALSGLAPDNLETTPAATTYTYGPPTPKATTYQNPGIYTIPAYDATLYHTTTVPIEATYTASAGSTVTYGGVTTSVSEPCTITAQYGAYVTEGAEPKIMIKTTTIYASRSGHYTIASPTITKYDHPTECTYPTTTVYQPGTYHHSKETVIITRSNQAYKCSYERIPSSSTTKGAPQYSATKDTYSTPTVSSRIYSGRMSSKLSFGSGNHYPIPTSSYDASRATQTPSPTDGDEYNTASPTQPQVPDPSSDYEETEETYGTAFAGYVKRGGMLERRKAKLGSKRSGEKRVILV</sequence>
<dbReference type="Proteomes" id="UP001140513">
    <property type="component" value="Unassembled WGS sequence"/>
</dbReference>
<gene>
    <name evidence="4" type="ORF">N0V89_004760</name>
</gene>
<dbReference type="RefSeq" id="XP_056073850.1">
    <property type="nucleotide sequence ID" value="XM_056213542.1"/>
</dbReference>
<feature type="region of interest" description="Disordered" evidence="1">
    <location>
        <begin position="425"/>
        <end position="449"/>
    </location>
</feature>
<dbReference type="SUPFAM" id="SSF52266">
    <property type="entry name" value="SGNH hydrolase"/>
    <property type="match status" value="1"/>
</dbReference>
<proteinExistence type="predicted"/>
<evidence type="ECO:0000256" key="2">
    <source>
        <dbReference type="SAM" id="SignalP"/>
    </source>
</evidence>
<dbReference type="AlphaFoldDB" id="A0A9W9CCP6"/>
<dbReference type="CDD" id="cd01821">
    <property type="entry name" value="Rhamnogalacturan_acetylesterase_like"/>
    <property type="match status" value="1"/>
</dbReference>
<keyword evidence="5" id="KW-1185">Reference proteome</keyword>
<evidence type="ECO:0000313" key="4">
    <source>
        <dbReference type="EMBL" id="KAJ4356724.1"/>
    </source>
</evidence>